<dbReference type="AlphaFoldDB" id="A0A3M5MAK9"/>
<dbReference type="GO" id="GO:0003684">
    <property type="term" value="F:damaged DNA binding"/>
    <property type="evidence" value="ECO:0007669"/>
    <property type="project" value="InterPro"/>
</dbReference>
<dbReference type="InterPro" id="IPR017961">
    <property type="entry name" value="DNA_pol_Y-fam_little_finger"/>
</dbReference>
<feature type="domain" description="DNA polymerase Y-family little finger" evidence="1">
    <location>
        <begin position="6"/>
        <end position="105"/>
    </location>
</feature>
<dbReference type="InterPro" id="IPR025188">
    <property type="entry name" value="DUF4113"/>
</dbReference>
<organism evidence="3 4">
    <name type="scientific">Pseudomonas syringae pv. theae</name>
    <dbReference type="NCBI Taxonomy" id="103985"/>
    <lineage>
        <taxon>Bacteria</taxon>
        <taxon>Pseudomonadati</taxon>
        <taxon>Pseudomonadota</taxon>
        <taxon>Gammaproteobacteria</taxon>
        <taxon>Pseudomonadales</taxon>
        <taxon>Pseudomonadaceae</taxon>
        <taxon>Pseudomonas</taxon>
        <taxon>Pseudomonas syringae</taxon>
    </lineage>
</organism>
<dbReference type="EMBL" id="RBTL01000364">
    <property type="protein sequence ID" value="RMT57075.1"/>
    <property type="molecule type" value="Genomic_DNA"/>
</dbReference>
<evidence type="ECO:0000259" key="2">
    <source>
        <dbReference type="Pfam" id="PF13438"/>
    </source>
</evidence>
<gene>
    <name evidence="3" type="ORF">ALP44_01270</name>
</gene>
<dbReference type="GO" id="GO:0006281">
    <property type="term" value="P:DNA repair"/>
    <property type="evidence" value="ECO:0007669"/>
    <property type="project" value="InterPro"/>
</dbReference>
<sequence>MGKPLFGKRLTELGPIKEAVATYMMRASEKLRAQGSVCKKFRVSIRTGMFNPDEAKYANGALVQLPSPTNDVRLMTQYATEAVSRIFRLGFRYSKAEVQLLDICQPGEFTDDLFAACQPASSDRLMAALDSINGKWGRGTLRTGSVPVTPDWGMRREQMSQSYTTRLDQLWVVKAK</sequence>
<proteinExistence type="predicted"/>
<protein>
    <submittedName>
        <fullName evidence="3">RulB protein</fullName>
    </submittedName>
</protein>
<evidence type="ECO:0000313" key="3">
    <source>
        <dbReference type="EMBL" id="RMT57075.1"/>
    </source>
</evidence>
<dbReference type="Pfam" id="PF13438">
    <property type="entry name" value="DUF4113"/>
    <property type="match status" value="1"/>
</dbReference>
<feature type="domain" description="DUF4113" evidence="2">
    <location>
        <begin position="123"/>
        <end position="173"/>
    </location>
</feature>
<dbReference type="Proteomes" id="UP000282636">
    <property type="component" value="Unassembled WGS sequence"/>
</dbReference>
<evidence type="ECO:0000259" key="1">
    <source>
        <dbReference type="Pfam" id="PF11799"/>
    </source>
</evidence>
<comment type="caution">
    <text evidence="3">The sequence shown here is derived from an EMBL/GenBank/DDBJ whole genome shotgun (WGS) entry which is preliminary data.</text>
</comment>
<evidence type="ECO:0000313" key="4">
    <source>
        <dbReference type="Proteomes" id="UP000282636"/>
    </source>
</evidence>
<reference evidence="3 4" key="1">
    <citation type="submission" date="2018-08" db="EMBL/GenBank/DDBJ databases">
        <title>Recombination of ecologically and evolutionarily significant loci maintains genetic cohesion in the Pseudomonas syringae species complex.</title>
        <authorList>
            <person name="Dillon M."/>
            <person name="Thakur S."/>
            <person name="Almeida R.N.D."/>
            <person name="Weir B.S."/>
            <person name="Guttman D.S."/>
        </authorList>
    </citation>
    <scope>NUCLEOTIDE SEQUENCE [LARGE SCALE GENOMIC DNA]</scope>
    <source>
        <strain evidence="3 4">ICMP 3934</strain>
    </source>
</reference>
<name>A0A3M5MAK9_PSESX</name>
<accession>A0A3M5MAK9</accession>
<dbReference type="Pfam" id="PF11799">
    <property type="entry name" value="IMS_C"/>
    <property type="match status" value="1"/>
</dbReference>